<dbReference type="AlphaFoldDB" id="A0AA49JIY6"/>
<evidence type="ECO:0008006" key="2">
    <source>
        <dbReference type="Google" id="ProtNLM"/>
    </source>
</evidence>
<dbReference type="PROSITE" id="PS51257">
    <property type="entry name" value="PROKAR_LIPOPROTEIN"/>
    <property type="match status" value="1"/>
</dbReference>
<evidence type="ECO:0000313" key="1">
    <source>
        <dbReference type="EMBL" id="WKN37512.1"/>
    </source>
</evidence>
<reference evidence="1" key="2">
    <citation type="journal article" date="2024" name="Antonie Van Leeuwenhoek">
        <title>Roseihalotalea indica gen. nov., sp. nov., a halophilic Bacteroidetes from mesopelagic Southwest Indian Ocean with higher carbohydrate metabolic potential.</title>
        <authorList>
            <person name="Chen B."/>
            <person name="Zhang M."/>
            <person name="Lin D."/>
            <person name="Ye J."/>
            <person name="Tang K."/>
        </authorList>
    </citation>
    <scope>NUCLEOTIDE SEQUENCE</scope>
    <source>
        <strain evidence="1">TK19036</strain>
    </source>
</reference>
<protein>
    <recommendedName>
        <fullName evidence="2">Lipoprotein</fullName>
    </recommendedName>
</protein>
<organism evidence="1">
    <name type="scientific">Roseihalotalea indica</name>
    <dbReference type="NCBI Taxonomy" id="2867963"/>
    <lineage>
        <taxon>Bacteria</taxon>
        <taxon>Pseudomonadati</taxon>
        <taxon>Bacteroidota</taxon>
        <taxon>Cytophagia</taxon>
        <taxon>Cytophagales</taxon>
        <taxon>Catalimonadaceae</taxon>
        <taxon>Roseihalotalea</taxon>
    </lineage>
</organism>
<gene>
    <name evidence="1" type="ORF">K4G66_02160</name>
</gene>
<name>A0AA49JIY6_9BACT</name>
<accession>A0AA49JIY6</accession>
<reference evidence="1" key="1">
    <citation type="journal article" date="2023" name="Comput. Struct. Biotechnol. J.">
        <title>Discovery of a novel marine Bacteroidetes with a rich repertoire of carbohydrate-active enzymes.</title>
        <authorList>
            <person name="Chen B."/>
            <person name="Liu G."/>
            <person name="Chen Q."/>
            <person name="Wang H."/>
            <person name="Liu L."/>
            <person name="Tang K."/>
        </authorList>
    </citation>
    <scope>NUCLEOTIDE SEQUENCE</scope>
    <source>
        <strain evidence="1">TK19036</strain>
    </source>
</reference>
<sequence length="176" mass="20509">MRYYQYVCFLPLFLWSILVGCREDESESLTYCSGVVCTSELRSVTVSVVNSQEEPVALDRFFILNLANHHPYYFPNPAHDLTIENDGFYSVMSDKYIEEIDSEGTPLLLIGFKDDEVVIREQYDVGRDCCHVYLISDAPIIRLSSDGSEPVMSEFHRTRRQNPASYDRMWNYQKFE</sequence>
<dbReference type="EMBL" id="CP120682">
    <property type="protein sequence ID" value="WKN37512.1"/>
    <property type="molecule type" value="Genomic_DNA"/>
</dbReference>
<proteinExistence type="predicted"/>